<dbReference type="InterPro" id="IPR055573">
    <property type="entry name" value="DUF7149"/>
</dbReference>
<gene>
    <name evidence="2" type="ORF">RJG54_00675</name>
</gene>
<dbReference type="EMBL" id="CP134846">
    <property type="protein sequence ID" value="WNL16939.1"/>
    <property type="molecule type" value="Genomic_DNA"/>
</dbReference>
<proteinExistence type="predicted"/>
<organism evidence="2">
    <name type="scientific">Arcobacter sp. AZ-2023</name>
    <dbReference type="NCBI Taxonomy" id="3074453"/>
    <lineage>
        <taxon>Bacteria</taxon>
        <taxon>Pseudomonadati</taxon>
        <taxon>Campylobacterota</taxon>
        <taxon>Epsilonproteobacteria</taxon>
        <taxon>Campylobacterales</taxon>
        <taxon>Arcobacteraceae</taxon>
        <taxon>Arcobacter</taxon>
    </lineage>
</organism>
<reference evidence="2" key="1">
    <citation type="submission" date="2023-09" db="EMBL/GenBank/DDBJ databases">
        <title>Arcobacter tbilisiensis sp. nov. isolated from chicken meat in Tbilisi, Georgia.</title>
        <authorList>
            <person name="Matthias R."/>
            <person name="Zautner A.E."/>
        </authorList>
    </citation>
    <scope>NUCLEOTIDE SEQUENCE</scope>
    <source>
        <strain evidence="2">LEO 107</strain>
    </source>
</reference>
<sequence>MLKPNFIKIQNFINIILKKKELSYEKSKSLITQFQVLNNINPDETEENQKTLIRDFLKNTFGYKINTSGDIDWAIFNELNKVEVIIEVKRIKNESEMISKENFLKKAFFETILYFMRERNQGNIDLKHIIITNVHNWFIIDASEYERIFWSNKTFRKNSWIGIIKEH</sequence>
<accession>A0AA96I486</accession>
<name>A0AA96I486_9BACT</name>
<dbReference type="AlphaFoldDB" id="A0AA96I486"/>
<protein>
    <recommendedName>
        <fullName evidence="1">DUF7149 domain-containing protein</fullName>
    </recommendedName>
</protein>
<feature type="domain" description="DUF7149" evidence="1">
    <location>
        <begin position="8"/>
        <end position="158"/>
    </location>
</feature>
<evidence type="ECO:0000313" key="2">
    <source>
        <dbReference type="EMBL" id="WNL16939.1"/>
    </source>
</evidence>
<dbReference type="Pfam" id="PF23653">
    <property type="entry name" value="DUF7149"/>
    <property type="match status" value="1"/>
</dbReference>
<evidence type="ECO:0000259" key="1">
    <source>
        <dbReference type="Pfam" id="PF23653"/>
    </source>
</evidence>